<keyword evidence="2" id="KW-1185">Reference proteome</keyword>
<dbReference type="AlphaFoldDB" id="A0A7U8C3R4"/>
<dbReference type="InterPro" id="IPR010836">
    <property type="entry name" value="SapC"/>
</dbReference>
<comment type="caution">
    <text evidence="1">The sequence shown here is derived from an EMBL/GenBank/DDBJ whole genome shotgun (WGS) entry which is preliminary data.</text>
</comment>
<gene>
    <name evidence="1" type="ORF">MED92_17304</name>
</gene>
<dbReference type="OrthoDB" id="9806524at2"/>
<dbReference type="Proteomes" id="UP000002171">
    <property type="component" value="Unassembled WGS sequence"/>
</dbReference>
<organism evidence="1 2">
    <name type="scientific">Neptuniibacter caesariensis</name>
    <dbReference type="NCBI Taxonomy" id="207954"/>
    <lineage>
        <taxon>Bacteria</taxon>
        <taxon>Pseudomonadati</taxon>
        <taxon>Pseudomonadota</taxon>
        <taxon>Gammaproteobacteria</taxon>
        <taxon>Oceanospirillales</taxon>
        <taxon>Oceanospirillaceae</taxon>
        <taxon>Neptuniibacter</taxon>
    </lineage>
</organism>
<proteinExistence type="predicted"/>
<dbReference type="Pfam" id="PF07277">
    <property type="entry name" value="SapC"/>
    <property type="match status" value="1"/>
</dbReference>
<reference evidence="1 2" key="1">
    <citation type="submission" date="2006-02" db="EMBL/GenBank/DDBJ databases">
        <authorList>
            <person name="Pinhassi J."/>
            <person name="Pedros-Alio C."/>
            <person name="Ferriera S."/>
            <person name="Johnson J."/>
            <person name="Kravitz S."/>
            <person name="Halpern A."/>
            <person name="Remington K."/>
            <person name="Beeson K."/>
            <person name="Tran B."/>
            <person name="Rogers Y.-H."/>
            <person name="Friedman R."/>
            <person name="Venter J.C."/>
        </authorList>
    </citation>
    <scope>NUCLEOTIDE SEQUENCE [LARGE SCALE GENOMIC DNA]</scope>
    <source>
        <strain evidence="1 2">MED92</strain>
    </source>
</reference>
<evidence type="ECO:0000313" key="2">
    <source>
        <dbReference type="Proteomes" id="UP000002171"/>
    </source>
</evidence>
<protein>
    <submittedName>
        <fullName evidence="1">SapC protein, putative</fullName>
    </submittedName>
</protein>
<dbReference type="EMBL" id="AAOW01000021">
    <property type="protein sequence ID" value="EAR60226.1"/>
    <property type="molecule type" value="Genomic_DNA"/>
</dbReference>
<accession>A0A7U8C3R4</accession>
<sequence>MTTQLLIYGDVQPINKQRHADWSVKAGGQYGFAQAVNSVPLMAVEFPNAAEEYCVVFAGEGENLLPVVLMGVREQENLYVNDDGEWKAKYIPAFIRRYPFVFSSADDGATLTLCIDEGFDGCNQDGRGEKLFDADGEQTQYLNSVLDFLKEYQVHYQRTKAFAKKLQELDLLEPMGAQFTTPAGEKRTVTGFQAINREKLKGLAPEVFAELAKTDELELIYVHLQSMRNFTKMLEKVSGSSESAVEASEETSEEVTH</sequence>
<dbReference type="RefSeq" id="WP_007021125.1">
    <property type="nucleotide sequence ID" value="NZ_CH724125.1"/>
</dbReference>
<evidence type="ECO:0000313" key="1">
    <source>
        <dbReference type="EMBL" id="EAR60226.1"/>
    </source>
</evidence>
<name>A0A7U8C3R4_NEPCE</name>